<dbReference type="AlphaFoldDB" id="A0A0D0GBX7"/>
<evidence type="ECO:0000256" key="2">
    <source>
        <dbReference type="SAM" id="Phobius"/>
    </source>
</evidence>
<dbReference type="Proteomes" id="UP000032049">
    <property type="component" value="Unassembled WGS sequence"/>
</dbReference>
<evidence type="ECO:0000256" key="1">
    <source>
        <dbReference type="SAM" id="MobiDB-lite"/>
    </source>
</evidence>
<gene>
    <name evidence="3" type="ORF">TH53_24480</name>
</gene>
<sequence length="448" mass="49351">MEHPKKELIKEIADLFEDYQETYVPGEWESFSKVKKKKYPFAANWVKIAAVLLLMAGLPFAFTKLFHQEKTAEVAVIKPPVQTSPASPVADQVNPVKPVQGKSADIAENRAGTMSSSSTAGDLNSNAGTQTEPAKRQADLAYAVRDTTVYKKIQQVNTERTLTPGQKKDGQKNMTEQYVRTEIKPAADPEAGRGRSSELAGVKEKDTAATQSRKQLSTAEFLLAESRNTGKVLKKKENVSKWDFGVEVMPATTSANVNIGAGLTTAYRISDKFSLSTGISYLQMDAGGVIPPQPDSYRAAGISAFSDKKLLAVDANLKAIDIPIALVYKLNKNYYTSAGVSYFSVFSEKRSNTFEQTSPVDKMSYDPDTGHPSTFKSISVEEVDEPVMDKHLKGNSYIGFFNFSIGRQQNIFNKYKIRIEPFVKIPVGKLSSEDLKLTNSGIKFQLSF</sequence>
<evidence type="ECO:0008006" key="5">
    <source>
        <dbReference type="Google" id="ProtNLM"/>
    </source>
</evidence>
<reference evidence="3 4" key="1">
    <citation type="submission" date="2015-01" db="EMBL/GenBank/DDBJ databases">
        <title>Draft genome sequence of Pedobacter sp. NL19 isolated from sludge of an effluent treatment pond in an abandoned uranium mine.</title>
        <authorList>
            <person name="Santos T."/>
            <person name="Caetano T."/>
            <person name="Covas C."/>
            <person name="Cruz A."/>
            <person name="Mendo S."/>
        </authorList>
    </citation>
    <scope>NUCLEOTIDE SEQUENCE [LARGE SCALE GENOMIC DNA]</scope>
    <source>
        <strain evidence="3 4">NL19</strain>
    </source>
</reference>
<feature type="region of interest" description="Disordered" evidence="1">
    <location>
        <begin position="183"/>
        <end position="214"/>
    </location>
</feature>
<organism evidence="3 4">
    <name type="scientific">Pedobacter lusitanus</name>
    <dbReference type="NCBI Taxonomy" id="1503925"/>
    <lineage>
        <taxon>Bacteria</taxon>
        <taxon>Pseudomonadati</taxon>
        <taxon>Bacteroidota</taxon>
        <taxon>Sphingobacteriia</taxon>
        <taxon>Sphingobacteriales</taxon>
        <taxon>Sphingobacteriaceae</taxon>
        <taxon>Pedobacter</taxon>
    </lineage>
</organism>
<dbReference type="OrthoDB" id="1419682at2"/>
<dbReference type="RefSeq" id="WP_041886723.1">
    <property type="nucleotide sequence ID" value="NZ_CP157278.1"/>
</dbReference>
<keyword evidence="2" id="KW-1133">Transmembrane helix</keyword>
<keyword evidence="4" id="KW-1185">Reference proteome</keyword>
<feature type="compositionally biased region" description="Basic and acidic residues" evidence="1">
    <location>
        <begin position="183"/>
        <end position="207"/>
    </location>
</feature>
<comment type="caution">
    <text evidence="3">The sequence shown here is derived from an EMBL/GenBank/DDBJ whole genome shotgun (WGS) entry which is preliminary data.</text>
</comment>
<feature type="transmembrane region" description="Helical" evidence="2">
    <location>
        <begin position="41"/>
        <end position="62"/>
    </location>
</feature>
<keyword evidence="2" id="KW-0812">Transmembrane</keyword>
<dbReference type="EMBL" id="JXRA01000136">
    <property type="protein sequence ID" value="KIO74777.1"/>
    <property type="molecule type" value="Genomic_DNA"/>
</dbReference>
<dbReference type="STRING" id="1503925.TH53_24480"/>
<feature type="region of interest" description="Disordered" evidence="1">
    <location>
        <begin position="110"/>
        <end position="135"/>
    </location>
</feature>
<feature type="compositionally biased region" description="Polar residues" evidence="1">
    <location>
        <begin position="112"/>
        <end position="132"/>
    </location>
</feature>
<protein>
    <recommendedName>
        <fullName evidence="5">Outer membrane protein beta-barrel domain-containing protein</fullName>
    </recommendedName>
</protein>
<evidence type="ECO:0000313" key="3">
    <source>
        <dbReference type="EMBL" id="KIO74777.1"/>
    </source>
</evidence>
<evidence type="ECO:0000313" key="4">
    <source>
        <dbReference type="Proteomes" id="UP000032049"/>
    </source>
</evidence>
<name>A0A0D0GBX7_9SPHI</name>
<accession>A0A0D0GBX7</accession>
<proteinExistence type="predicted"/>
<keyword evidence="2" id="KW-0472">Membrane</keyword>